<dbReference type="RefSeq" id="WP_217892121.1">
    <property type="nucleotide sequence ID" value="NZ_JAHSTS010000001.1"/>
</dbReference>
<feature type="transmembrane region" description="Helical" evidence="1">
    <location>
        <begin position="178"/>
        <end position="198"/>
    </location>
</feature>
<feature type="transmembrane region" description="Helical" evidence="1">
    <location>
        <begin position="57"/>
        <end position="82"/>
    </location>
</feature>
<reference evidence="2 3" key="1">
    <citation type="submission" date="2021-06" db="EMBL/GenBank/DDBJ databases">
        <title>Updating the genus Pseudomonas: Description of 43 new species and partition of the Pseudomonas putida group.</title>
        <authorList>
            <person name="Girard L."/>
            <person name="Lood C."/>
            <person name="Vandamme P."/>
            <person name="Rokni-Zadeh H."/>
            <person name="Van Noort V."/>
            <person name="Hofte M."/>
            <person name="Lavigne R."/>
            <person name="De Mot R."/>
        </authorList>
    </citation>
    <scope>NUCLEOTIDE SEQUENCE [LARGE SCALE GENOMIC DNA]</scope>
    <source>
        <strain evidence="2 3">COR58</strain>
    </source>
</reference>
<protein>
    <recommendedName>
        <fullName evidence="4">DUF4386 domain-containing protein</fullName>
    </recommendedName>
</protein>
<feature type="transmembrane region" description="Helical" evidence="1">
    <location>
        <begin position="149"/>
        <end position="166"/>
    </location>
</feature>
<evidence type="ECO:0008006" key="4">
    <source>
        <dbReference type="Google" id="ProtNLM"/>
    </source>
</evidence>
<keyword evidence="1" id="KW-1133">Transmembrane helix</keyword>
<keyword evidence="1" id="KW-0472">Membrane</keyword>
<organism evidence="2 3">
    <name type="scientific">Pseudomonas ekonensis</name>
    <dbReference type="NCBI Taxonomy" id="2842353"/>
    <lineage>
        <taxon>Bacteria</taxon>
        <taxon>Pseudomonadati</taxon>
        <taxon>Pseudomonadota</taxon>
        <taxon>Gammaproteobacteria</taxon>
        <taxon>Pseudomonadales</taxon>
        <taxon>Pseudomonadaceae</taxon>
        <taxon>Pseudomonas</taxon>
    </lineage>
</organism>
<gene>
    <name evidence="2" type="ORF">KVG96_11210</name>
</gene>
<proteinExistence type="predicted"/>
<dbReference type="Proteomes" id="UP000765224">
    <property type="component" value="Unassembled WGS sequence"/>
</dbReference>
<keyword evidence="1" id="KW-0812">Transmembrane</keyword>
<feature type="transmembrane region" description="Helical" evidence="1">
    <location>
        <begin position="204"/>
        <end position="223"/>
    </location>
</feature>
<evidence type="ECO:0000313" key="3">
    <source>
        <dbReference type="Proteomes" id="UP000765224"/>
    </source>
</evidence>
<feature type="transmembrane region" description="Helical" evidence="1">
    <location>
        <begin position="94"/>
        <end position="116"/>
    </location>
</feature>
<feature type="transmembrane region" description="Helical" evidence="1">
    <location>
        <begin position="12"/>
        <end position="33"/>
    </location>
</feature>
<sequence>MNANHNKTVRLTGWAAILGGVFAYLNVGLMAVATQGDMAVTLQGATMLALPAGSRQLFRLSMFADLLGFYLPLLAIGGHLWSKYRQQAGAQGDMAALAITVYVTLGLVGACLQLAALNPLAQLHASGDPATKAAAEAAWTAIATASQKGLWWCEGPVVLFWGLVVGAQLKRDGWSASLRLPLALVGVCFGLAFPVGFFPAMDRLSYGLLVVIVAVFPLWMILFGSRLLRRGELNATQPLTAK</sequence>
<accession>A0ABS6PDH5</accession>
<evidence type="ECO:0000313" key="2">
    <source>
        <dbReference type="EMBL" id="MBV4458521.1"/>
    </source>
</evidence>
<evidence type="ECO:0000256" key="1">
    <source>
        <dbReference type="SAM" id="Phobius"/>
    </source>
</evidence>
<keyword evidence="3" id="KW-1185">Reference proteome</keyword>
<name>A0ABS6PDH5_9PSED</name>
<dbReference type="EMBL" id="JAHSTS010000001">
    <property type="protein sequence ID" value="MBV4458521.1"/>
    <property type="molecule type" value="Genomic_DNA"/>
</dbReference>
<comment type="caution">
    <text evidence="2">The sequence shown here is derived from an EMBL/GenBank/DDBJ whole genome shotgun (WGS) entry which is preliminary data.</text>
</comment>